<dbReference type="InterPro" id="IPR011608">
    <property type="entry name" value="PRD"/>
</dbReference>
<dbReference type="Gene3D" id="1.10.1790.10">
    <property type="entry name" value="PRD domain"/>
    <property type="match status" value="2"/>
</dbReference>
<dbReference type="PROSITE" id="PS51372">
    <property type="entry name" value="PRD_2"/>
    <property type="match status" value="2"/>
</dbReference>
<dbReference type="GO" id="GO:0003723">
    <property type="term" value="F:RNA binding"/>
    <property type="evidence" value="ECO:0007669"/>
    <property type="project" value="InterPro"/>
</dbReference>
<comment type="caution">
    <text evidence="3">The sequence shown here is derived from an EMBL/GenBank/DDBJ whole genome shotgun (WGS) entry which is preliminary data.</text>
</comment>
<dbReference type="Gene3D" id="2.30.24.10">
    <property type="entry name" value="CAT RNA-binding domain"/>
    <property type="match status" value="1"/>
</dbReference>
<gene>
    <name evidence="3" type="ORF">DS831_04030</name>
</gene>
<dbReference type="PANTHER" id="PTHR30185:SF15">
    <property type="entry name" value="CRYPTIC BETA-GLUCOSIDE BGL OPERON ANTITERMINATOR"/>
    <property type="match status" value="1"/>
</dbReference>
<keyword evidence="4" id="KW-1185">Reference proteome</keyword>
<dbReference type="PANTHER" id="PTHR30185">
    <property type="entry name" value="CRYPTIC BETA-GLUCOSIDE BGL OPERON ANTITERMINATOR"/>
    <property type="match status" value="1"/>
</dbReference>
<dbReference type="SUPFAM" id="SSF63520">
    <property type="entry name" value="PTS-regulatory domain, PRD"/>
    <property type="match status" value="2"/>
</dbReference>
<name>A0A417ZHZ6_9LACO</name>
<dbReference type="SUPFAM" id="SSF50151">
    <property type="entry name" value="SacY-like RNA-binding domain"/>
    <property type="match status" value="1"/>
</dbReference>
<organism evidence="3 4">
    <name type="scientific">Bombilactobacillus bombi</name>
    <dbReference type="NCBI Taxonomy" id="1303590"/>
    <lineage>
        <taxon>Bacteria</taxon>
        <taxon>Bacillati</taxon>
        <taxon>Bacillota</taxon>
        <taxon>Bacilli</taxon>
        <taxon>Lactobacillales</taxon>
        <taxon>Lactobacillaceae</taxon>
        <taxon>Bombilactobacillus</taxon>
    </lineage>
</organism>
<proteinExistence type="predicted"/>
<evidence type="ECO:0000256" key="1">
    <source>
        <dbReference type="ARBA" id="ARBA00022737"/>
    </source>
</evidence>
<dbReference type="Proteomes" id="UP000284109">
    <property type="component" value="Unassembled WGS sequence"/>
</dbReference>
<dbReference type="InterPro" id="IPR036634">
    <property type="entry name" value="PRD_sf"/>
</dbReference>
<protein>
    <submittedName>
        <fullName evidence="3">Antitermination protein BlgG</fullName>
    </submittedName>
</protein>
<sequence length="283" mass="32596">MNFIKSFNNNVALVKDKNNTEWVVIGNGIGFGKKTGDVVDESKIERRFIATENDNSQMETLSDISPKTIDITTKVVKLVEPLLQVKFNSYQYVVLADHLEFALQRADEGLDLADGTTSWSIKKLFPKEYDAAKQAVELVEKLTQKQLSDSEIVFITYHFLNLRSDGTGLHDTVKITKLIGQIVEIVQYQYGITLDNDSFNFNRFITHLRSFMIQHLKQTENHNDELDPAILKLMIAKYPKAYATVERIGDFLQQKTGWELQPDDKVYLTLHIWRVTHRQINNK</sequence>
<dbReference type="SMART" id="SM01061">
    <property type="entry name" value="CAT_RBD"/>
    <property type="match status" value="1"/>
</dbReference>
<dbReference type="GO" id="GO:0006355">
    <property type="term" value="P:regulation of DNA-templated transcription"/>
    <property type="evidence" value="ECO:0007669"/>
    <property type="project" value="InterPro"/>
</dbReference>
<dbReference type="InterPro" id="IPR036650">
    <property type="entry name" value="CAT_RNA-bd_dom_sf"/>
</dbReference>
<dbReference type="Pfam" id="PF03123">
    <property type="entry name" value="CAT_RBD"/>
    <property type="match status" value="1"/>
</dbReference>
<dbReference type="AlphaFoldDB" id="A0A417ZHZ6"/>
<dbReference type="InterPro" id="IPR004341">
    <property type="entry name" value="CAT_RNA-bd_dom"/>
</dbReference>
<feature type="domain" description="PRD" evidence="2">
    <location>
        <begin position="63"/>
        <end position="169"/>
    </location>
</feature>
<accession>A0A417ZHZ6</accession>
<dbReference type="OrthoDB" id="9813552at2"/>
<keyword evidence="1" id="KW-0677">Repeat</keyword>
<dbReference type="EMBL" id="QOCR01000002">
    <property type="protein sequence ID" value="RHW51200.1"/>
    <property type="molecule type" value="Genomic_DNA"/>
</dbReference>
<dbReference type="RefSeq" id="WP_118900649.1">
    <property type="nucleotide sequence ID" value="NZ_QOCR01000002.1"/>
</dbReference>
<evidence type="ECO:0000313" key="4">
    <source>
        <dbReference type="Proteomes" id="UP000284109"/>
    </source>
</evidence>
<evidence type="ECO:0000259" key="2">
    <source>
        <dbReference type="PROSITE" id="PS51372"/>
    </source>
</evidence>
<evidence type="ECO:0000313" key="3">
    <source>
        <dbReference type="EMBL" id="RHW51200.1"/>
    </source>
</evidence>
<dbReference type="Pfam" id="PF00874">
    <property type="entry name" value="PRD"/>
    <property type="match status" value="2"/>
</dbReference>
<reference evidence="3 4" key="1">
    <citation type="submission" date="2018-07" db="EMBL/GenBank/DDBJ databases">
        <title>Genome sequences of six Lactobacillus spp. isolated from bumble bee guts.</title>
        <authorList>
            <person name="Motta E.V.S."/>
            <person name="Moran N.A."/>
        </authorList>
    </citation>
    <scope>NUCLEOTIDE SEQUENCE [LARGE SCALE GENOMIC DNA]</scope>
    <source>
        <strain evidence="3 4">BI-1.1</strain>
    </source>
</reference>
<dbReference type="InterPro" id="IPR050661">
    <property type="entry name" value="BglG_antiterminators"/>
</dbReference>
<feature type="domain" description="PRD" evidence="2">
    <location>
        <begin position="170"/>
        <end position="282"/>
    </location>
</feature>